<evidence type="ECO:0000313" key="2">
    <source>
        <dbReference type="EMBL" id="GFD58105.1"/>
    </source>
</evidence>
<reference evidence="2" key="1">
    <citation type="journal article" date="2019" name="Sci. Rep.">
        <title>Draft genome of Tanacetum cinerariifolium, the natural source of mosquito coil.</title>
        <authorList>
            <person name="Yamashiro T."/>
            <person name="Shiraishi A."/>
            <person name="Satake H."/>
            <person name="Nakayama K."/>
        </authorList>
    </citation>
    <scope>NUCLEOTIDE SEQUENCE</scope>
</reference>
<dbReference type="EMBL" id="BKCJ011848748">
    <property type="protein sequence ID" value="GFD58105.1"/>
    <property type="molecule type" value="Genomic_DNA"/>
</dbReference>
<organism evidence="2">
    <name type="scientific">Tanacetum cinerariifolium</name>
    <name type="common">Dalmatian daisy</name>
    <name type="synonym">Chrysanthemum cinerariifolium</name>
    <dbReference type="NCBI Taxonomy" id="118510"/>
    <lineage>
        <taxon>Eukaryota</taxon>
        <taxon>Viridiplantae</taxon>
        <taxon>Streptophyta</taxon>
        <taxon>Embryophyta</taxon>
        <taxon>Tracheophyta</taxon>
        <taxon>Spermatophyta</taxon>
        <taxon>Magnoliopsida</taxon>
        <taxon>eudicotyledons</taxon>
        <taxon>Gunneridae</taxon>
        <taxon>Pentapetalae</taxon>
        <taxon>asterids</taxon>
        <taxon>campanulids</taxon>
        <taxon>Asterales</taxon>
        <taxon>Asteraceae</taxon>
        <taxon>Asteroideae</taxon>
        <taxon>Anthemideae</taxon>
        <taxon>Anthemidinae</taxon>
        <taxon>Tanacetum</taxon>
    </lineage>
</organism>
<feature type="compositionally biased region" description="Low complexity" evidence="1">
    <location>
        <begin position="44"/>
        <end position="61"/>
    </location>
</feature>
<comment type="caution">
    <text evidence="2">The sequence shown here is derived from an EMBL/GenBank/DDBJ whole genome shotgun (WGS) entry which is preliminary data.</text>
</comment>
<feature type="region of interest" description="Disordered" evidence="1">
    <location>
        <begin position="44"/>
        <end position="86"/>
    </location>
</feature>
<proteinExistence type="predicted"/>
<name>A0A699XDX5_TANCI</name>
<sequence>GLLPGGRVFWLQSPARRRGVLRFGRGPRRLDALLHSGRRLCPAAAQPRGEPAAGAPAGRPQARARRAAARHGLQLATPPRGQCPAG</sequence>
<accession>A0A699XDX5</accession>
<dbReference type="AlphaFoldDB" id="A0A699XDX5"/>
<evidence type="ECO:0000256" key="1">
    <source>
        <dbReference type="SAM" id="MobiDB-lite"/>
    </source>
</evidence>
<protein>
    <submittedName>
        <fullName evidence="2">Uncharacterized protein</fullName>
    </submittedName>
</protein>
<gene>
    <name evidence="2" type="ORF">Tci_930074</name>
</gene>
<feature type="non-terminal residue" evidence="2">
    <location>
        <position position="86"/>
    </location>
</feature>
<feature type="non-terminal residue" evidence="2">
    <location>
        <position position="1"/>
    </location>
</feature>